<organism evidence="1">
    <name type="scientific">Salmonella enterica</name>
    <name type="common">Salmonella choleraesuis</name>
    <dbReference type="NCBI Taxonomy" id="28901"/>
    <lineage>
        <taxon>Bacteria</taxon>
        <taxon>Pseudomonadati</taxon>
        <taxon>Pseudomonadota</taxon>
        <taxon>Gammaproteobacteria</taxon>
        <taxon>Enterobacterales</taxon>
        <taxon>Enterobacteriaceae</taxon>
        <taxon>Salmonella</taxon>
    </lineage>
</organism>
<dbReference type="AlphaFoldDB" id="A0A5Z2CDB1"/>
<reference evidence="1" key="1">
    <citation type="submission" date="2019-09" db="EMBL/GenBank/DDBJ databases">
        <authorList>
            <consortium name="PulseNet: The National Subtyping Network for Foodborne Disease Surveillance"/>
            <person name="Tarr C.L."/>
            <person name="Trees E."/>
            <person name="Katz L.S."/>
            <person name="Carleton-Romer H.A."/>
            <person name="Stroika S."/>
            <person name="Kucerova Z."/>
            <person name="Roache K.F."/>
            <person name="Sabol A.L."/>
            <person name="Besser J."/>
            <person name="Gerner-Smidt P."/>
        </authorList>
    </citation>
    <scope>NUCLEOTIDE SEQUENCE</scope>
    <source>
        <strain evidence="1">PNUSAS096137</strain>
    </source>
</reference>
<dbReference type="InterPro" id="IPR024524">
    <property type="entry name" value="DUF3800"/>
</dbReference>
<dbReference type="Pfam" id="PF12686">
    <property type="entry name" value="DUF3800"/>
    <property type="match status" value="1"/>
</dbReference>
<name>A0A5Z2CDB1_SALER</name>
<gene>
    <name evidence="1" type="ORF">F1C70_22485</name>
</gene>
<comment type="caution">
    <text evidence="1">The sequence shown here is derived from an EMBL/GenBank/DDBJ whole genome shotgun (WGS) entry which is preliminary data.</text>
</comment>
<protein>
    <submittedName>
        <fullName evidence="1">DUF3800 domain-containing protein</fullName>
    </submittedName>
</protein>
<evidence type="ECO:0000313" key="1">
    <source>
        <dbReference type="EMBL" id="ECR4214455.1"/>
    </source>
</evidence>
<accession>A0A5Z2CDB1</accession>
<dbReference type="RefSeq" id="WP_082330366.1">
    <property type="nucleotide sequence ID" value="NZ_MYXF01000355.1"/>
</dbReference>
<sequence>MESNDPGKLIWHVACDESGIDGQRFYGFGSLWMKYQRRGDFARIVRELREKHNCSDEIKWQKAHSKRNAAFYQDLIETFFKHPWLAFHCIVVEKSKVEKSFHGGDYDLAMRKHFGKLIETKIGNVIKAHPDRECEFRVEVDPLPSRYKKADEEFHVITNHTLARRFGRKDIIKSVVSKDSKASEHIQIADFLLGAVLLGAVMCAYQGKATSEAKLAVANNVASYLGWDSLMHDTWPTERKFNIWFFFDRSKGPRDIVTQEVKLTYALPNTRK</sequence>
<proteinExistence type="predicted"/>
<dbReference type="EMBL" id="AAKGCU010000017">
    <property type="protein sequence ID" value="ECR4214455.1"/>
    <property type="molecule type" value="Genomic_DNA"/>
</dbReference>